<evidence type="ECO:0000256" key="1">
    <source>
        <dbReference type="ARBA" id="ARBA00010394"/>
    </source>
</evidence>
<dbReference type="Proteomes" id="UP000041254">
    <property type="component" value="Unassembled WGS sequence"/>
</dbReference>
<accession>A0A0G4EV48</accession>
<dbReference type="VEuPathDB" id="CryptoDB:Vbra_13521"/>
<dbReference type="OrthoDB" id="1683831at2759"/>
<dbReference type="Pfam" id="PF00514">
    <property type="entry name" value="Arm"/>
    <property type="match status" value="5"/>
</dbReference>
<keyword evidence="3" id="KW-0677">Repeat</keyword>
<name>A0A0G4EV48_VITBC</name>
<keyword evidence="4 5" id="KW-0653">Protein transport</keyword>
<evidence type="ECO:0000313" key="9">
    <source>
        <dbReference type="Proteomes" id="UP000041254"/>
    </source>
</evidence>
<gene>
    <name evidence="8" type="ORF">Vbra_13521</name>
</gene>
<dbReference type="GO" id="GO:0005737">
    <property type="term" value="C:cytoplasm"/>
    <property type="evidence" value="ECO:0007669"/>
    <property type="project" value="InterPro"/>
</dbReference>
<dbReference type="InterPro" id="IPR024931">
    <property type="entry name" value="Importin_alpha"/>
</dbReference>
<organism evidence="8 9">
    <name type="scientific">Vitrella brassicaformis (strain CCMP3155)</name>
    <dbReference type="NCBI Taxonomy" id="1169540"/>
    <lineage>
        <taxon>Eukaryota</taxon>
        <taxon>Sar</taxon>
        <taxon>Alveolata</taxon>
        <taxon>Colpodellida</taxon>
        <taxon>Vitrellaceae</taxon>
        <taxon>Vitrella</taxon>
    </lineage>
</organism>
<sequence length="493" mass="52026">MASISADAAVEAAVVPALQQLLSSPHLDVRVYVTSALCSIATSRRQRVVVGVSMTSLLGVMADGLKRGDAAIQLEAATAVRKLHVIEGRPIQEAVDAAVIEPLVGLLSDSSRPTLQREAAWALTNIASGTSEQTQAIIDAGGIPPLIQLLSSPDYGARRQAVWALGNIAVGGSAACDLVLAAGVMEPLLKVLRKSTKVSMLRSASRTLANLCSRQPLPPFELVSPAVPVVAELIKRPDQDARVLRQGCLALSYLTEEGSDEGIEAVVGSGVCGRLVELMGGHDSHTVRRHALCAFGKIVAGNEVHTQEMVDCGAIPSLKALLSSPRRNVRKEASRAISNIMAGNREQRQAVIDSGVVPQVIIMATTDVPSVQEEALCVIINGVGLGSQAQVEYLVGCGCVGPLCDLLVDGTEVAILGGALVAIHNFLCTGEEVQARDGLPQSPYRNLIQEADGQNRTSQLAHHPDGDIRNRVGPREVEGHSRHSLGHHGRHRQ</sequence>
<keyword evidence="2 5" id="KW-0813">Transport</keyword>
<evidence type="ECO:0000256" key="6">
    <source>
        <dbReference type="PROSITE-ProRule" id="PRU00259"/>
    </source>
</evidence>
<feature type="repeat" description="ARM" evidence="6">
    <location>
        <begin position="98"/>
        <end position="142"/>
    </location>
</feature>
<dbReference type="PANTHER" id="PTHR23316">
    <property type="entry name" value="IMPORTIN ALPHA"/>
    <property type="match status" value="1"/>
</dbReference>
<comment type="similarity">
    <text evidence="1 5">Belongs to the importin alpha family.</text>
</comment>
<feature type="compositionally biased region" description="Basic and acidic residues" evidence="7">
    <location>
        <begin position="462"/>
        <end position="481"/>
    </location>
</feature>
<dbReference type="PhylomeDB" id="A0A0G4EV48"/>
<evidence type="ECO:0000313" key="8">
    <source>
        <dbReference type="EMBL" id="CEM02212.1"/>
    </source>
</evidence>
<dbReference type="PIRSF" id="PIRSF005673">
    <property type="entry name" value="Importin_alpha"/>
    <property type="match status" value="1"/>
</dbReference>
<dbReference type="SUPFAM" id="SSF48371">
    <property type="entry name" value="ARM repeat"/>
    <property type="match status" value="2"/>
</dbReference>
<dbReference type="InterPro" id="IPR000225">
    <property type="entry name" value="Armadillo"/>
</dbReference>
<proteinExistence type="inferred from homology"/>
<dbReference type="InterPro" id="IPR011989">
    <property type="entry name" value="ARM-like"/>
</dbReference>
<evidence type="ECO:0000256" key="2">
    <source>
        <dbReference type="ARBA" id="ARBA00022448"/>
    </source>
</evidence>
<dbReference type="InParanoid" id="A0A0G4EV48"/>
<dbReference type="GO" id="GO:0006606">
    <property type="term" value="P:protein import into nucleus"/>
    <property type="evidence" value="ECO:0007669"/>
    <property type="project" value="InterPro"/>
</dbReference>
<evidence type="ECO:0000256" key="4">
    <source>
        <dbReference type="ARBA" id="ARBA00022927"/>
    </source>
</evidence>
<dbReference type="EMBL" id="CDMY01000321">
    <property type="protein sequence ID" value="CEM02212.1"/>
    <property type="molecule type" value="Genomic_DNA"/>
</dbReference>
<dbReference type="InterPro" id="IPR016024">
    <property type="entry name" value="ARM-type_fold"/>
</dbReference>
<reference evidence="8 9" key="1">
    <citation type="submission" date="2014-11" db="EMBL/GenBank/DDBJ databases">
        <authorList>
            <person name="Zhu J."/>
            <person name="Qi W."/>
            <person name="Song R."/>
        </authorList>
    </citation>
    <scope>NUCLEOTIDE SEQUENCE [LARGE SCALE GENOMIC DNA]</scope>
</reference>
<dbReference type="SMART" id="SM00185">
    <property type="entry name" value="ARM"/>
    <property type="match status" value="9"/>
</dbReference>
<dbReference type="STRING" id="1169540.A0A0G4EV48"/>
<evidence type="ECO:0000256" key="3">
    <source>
        <dbReference type="ARBA" id="ARBA00022737"/>
    </source>
</evidence>
<dbReference type="Gene3D" id="1.25.10.10">
    <property type="entry name" value="Leucine-rich Repeat Variant"/>
    <property type="match status" value="1"/>
</dbReference>
<evidence type="ECO:0000256" key="5">
    <source>
        <dbReference type="PIRNR" id="PIRNR005673"/>
    </source>
</evidence>
<feature type="repeat" description="ARM" evidence="6">
    <location>
        <begin position="313"/>
        <end position="355"/>
    </location>
</feature>
<feature type="compositionally biased region" description="Basic residues" evidence="7">
    <location>
        <begin position="482"/>
        <end position="493"/>
    </location>
</feature>
<dbReference type="GO" id="GO:0061608">
    <property type="term" value="F:nuclear import signal receptor activity"/>
    <property type="evidence" value="ECO:0007669"/>
    <property type="project" value="InterPro"/>
</dbReference>
<dbReference type="PROSITE" id="PS50176">
    <property type="entry name" value="ARM_REPEAT"/>
    <property type="match status" value="3"/>
</dbReference>
<dbReference type="AlphaFoldDB" id="A0A0G4EV48"/>
<evidence type="ECO:0000256" key="7">
    <source>
        <dbReference type="SAM" id="MobiDB-lite"/>
    </source>
</evidence>
<feature type="repeat" description="ARM" evidence="6">
    <location>
        <begin position="141"/>
        <end position="183"/>
    </location>
</feature>
<keyword evidence="9" id="KW-1185">Reference proteome</keyword>
<protein>
    <recommendedName>
        <fullName evidence="5">Importin subunit alpha</fullName>
    </recommendedName>
</protein>
<feature type="region of interest" description="Disordered" evidence="7">
    <location>
        <begin position="454"/>
        <end position="493"/>
    </location>
</feature>